<reference evidence="1 2" key="1">
    <citation type="journal article" date="2023" name="Hortic Res">
        <title>Pangenome of water caltrop reveals structural variations and asymmetric subgenome divergence after allopolyploidization.</title>
        <authorList>
            <person name="Zhang X."/>
            <person name="Chen Y."/>
            <person name="Wang L."/>
            <person name="Yuan Y."/>
            <person name="Fang M."/>
            <person name="Shi L."/>
            <person name="Lu R."/>
            <person name="Comes H.P."/>
            <person name="Ma Y."/>
            <person name="Chen Y."/>
            <person name="Huang G."/>
            <person name="Zhou Y."/>
            <person name="Zheng Z."/>
            <person name="Qiu Y."/>
        </authorList>
    </citation>
    <scope>NUCLEOTIDE SEQUENCE [LARGE SCALE GENOMIC DNA]</scope>
    <source>
        <tissue evidence="1">Roots</tissue>
    </source>
</reference>
<comment type="caution">
    <text evidence="1">The sequence shown here is derived from an EMBL/GenBank/DDBJ whole genome shotgun (WGS) entry which is preliminary data.</text>
</comment>
<proteinExistence type="predicted"/>
<dbReference type="Proteomes" id="UP001345219">
    <property type="component" value="Chromosome 9"/>
</dbReference>
<keyword evidence="2" id="KW-1185">Reference proteome</keyword>
<organism evidence="1 2">
    <name type="scientific">Trapa incisa</name>
    <dbReference type="NCBI Taxonomy" id="236973"/>
    <lineage>
        <taxon>Eukaryota</taxon>
        <taxon>Viridiplantae</taxon>
        <taxon>Streptophyta</taxon>
        <taxon>Embryophyta</taxon>
        <taxon>Tracheophyta</taxon>
        <taxon>Spermatophyta</taxon>
        <taxon>Magnoliopsida</taxon>
        <taxon>eudicotyledons</taxon>
        <taxon>Gunneridae</taxon>
        <taxon>Pentapetalae</taxon>
        <taxon>rosids</taxon>
        <taxon>malvids</taxon>
        <taxon>Myrtales</taxon>
        <taxon>Lythraceae</taxon>
        <taxon>Trapa</taxon>
    </lineage>
</organism>
<dbReference type="EMBL" id="JAXIOK010000022">
    <property type="protein sequence ID" value="KAK4745070.1"/>
    <property type="molecule type" value="Genomic_DNA"/>
</dbReference>
<dbReference type="AlphaFoldDB" id="A0AAN7GFH3"/>
<gene>
    <name evidence="1" type="ORF">SAY87_011382</name>
</gene>
<protein>
    <submittedName>
        <fullName evidence="1">Uncharacterized protein</fullName>
    </submittedName>
</protein>
<evidence type="ECO:0000313" key="2">
    <source>
        <dbReference type="Proteomes" id="UP001345219"/>
    </source>
</evidence>
<name>A0AAN7GFH3_9MYRT</name>
<sequence length="106" mass="12405">MKLREIFHWNCHYNNNLNAECFLGSQRELLHVKNQSFYRETYINTRKCSAVNTVVKNKRPLSLDSDGTFYVVHYVASIRTVKCVESQRVVSSIVCTLNHKLLIWAL</sequence>
<accession>A0AAN7GFH3</accession>
<evidence type="ECO:0000313" key="1">
    <source>
        <dbReference type="EMBL" id="KAK4745070.1"/>
    </source>
</evidence>